<dbReference type="SUPFAM" id="SSF55729">
    <property type="entry name" value="Acyl-CoA N-acyltransferases (Nat)"/>
    <property type="match status" value="1"/>
</dbReference>
<evidence type="ECO:0000313" key="4">
    <source>
        <dbReference type="EMBL" id="MFC1420831.1"/>
    </source>
</evidence>
<evidence type="ECO:0000256" key="2">
    <source>
        <dbReference type="ARBA" id="ARBA00023315"/>
    </source>
</evidence>
<feature type="domain" description="N-acetyltransferase" evidence="3">
    <location>
        <begin position="5"/>
        <end position="179"/>
    </location>
</feature>
<dbReference type="InterPro" id="IPR050680">
    <property type="entry name" value="YpeA/RimI_acetyltransf"/>
</dbReference>
<dbReference type="InterPro" id="IPR000182">
    <property type="entry name" value="GNAT_dom"/>
</dbReference>
<keyword evidence="1 4" id="KW-0808">Transferase</keyword>
<accession>A0ABV6W4R4</accession>
<dbReference type="CDD" id="cd04301">
    <property type="entry name" value="NAT_SF"/>
    <property type="match status" value="1"/>
</dbReference>
<proteinExistence type="predicted"/>
<dbReference type="EC" id="2.3.1.-" evidence="4"/>
<dbReference type="EMBL" id="JBHFAB010000030">
    <property type="protein sequence ID" value="MFC1420831.1"/>
    <property type="molecule type" value="Genomic_DNA"/>
</dbReference>
<dbReference type="Gene3D" id="3.40.630.30">
    <property type="match status" value="1"/>
</dbReference>
<dbReference type="RefSeq" id="WP_380542849.1">
    <property type="nucleotide sequence ID" value="NZ_JBHFAB010000030.1"/>
</dbReference>
<dbReference type="InterPro" id="IPR016181">
    <property type="entry name" value="Acyl_CoA_acyltransferase"/>
</dbReference>
<organism evidence="4 5">
    <name type="scientific">Streptacidiphilus cavernicola</name>
    <dbReference type="NCBI Taxonomy" id="3342716"/>
    <lineage>
        <taxon>Bacteria</taxon>
        <taxon>Bacillati</taxon>
        <taxon>Actinomycetota</taxon>
        <taxon>Actinomycetes</taxon>
        <taxon>Kitasatosporales</taxon>
        <taxon>Streptomycetaceae</taxon>
        <taxon>Streptacidiphilus</taxon>
    </lineage>
</organism>
<keyword evidence="2 4" id="KW-0012">Acyltransferase</keyword>
<dbReference type="PROSITE" id="PS51186">
    <property type="entry name" value="GNAT"/>
    <property type="match status" value="1"/>
</dbReference>
<evidence type="ECO:0000259" key="3">
    <source>
        <dbReference type="PROSITE" id="PS51186"/>
    </source>
</evidence>
<dbReference type="GO" id="GO:0016746">
    <property type="term" value="F:acyltransferase activity"/>
    <property type="evidence" value="ECO:0007669"/>
    <property type="project" value="UniProtKB-KW"/>
</dbReference>
<evidence type="ECO:0000313" key="5">
    <source>
        <dbReference type="Proteomes" id="UP001592531"/>
    </source>
</evidence>
<sequence length="179" mass="19761">MPPLYRIDRVRPEDASRTRAIRLQMLQDTPLAYLETYQDALAHPAEEWAFRAARCTRPGNTGYVAVDEATGDWVGAMNAYVPGDPGDPAAAGDLAWLVGVWVHPGHRGAKAGATDALLDAVLRWARDEAKVGRLLLEVHEANARAIAFYERHGFTRTGNTVPYPLDPTANELEMERILD</sequence>
<name>A0ABV6W4R4_9ACTN</name>
<gene>
    <name evidence="4" type="ORF">ACEZDE_29920</name>
</gene>
<dbReference type="Pfam" id="PF00583">
    <property type="entry name" value="Acetyltransf_1"/>
    <property type="match status" value="1"/>
</dbReference>
<evidence type="ECO:0000256" key="1">
    <source>
        <dbReference type="ARBA" id="ARBA00022679"/>
    </source>
</evidence>
<comment type="caution">
    <text evidence="4">The sequence shown here is derived from an EMBL/GenBank/DDBJ whole genome shotgun (WGS) entry which is preliminary data.</text>
</comment>
<dbReference type="PANTHER" id="PTHR43420">
    <property type="entry name" value="ACETYLTRANSFERASE"/>
    <property type="match status" value="1"/>
</dbReference>
<keyword evidence="5" id="KW-1185">Reference proteome</keyword>
<dbReference type="Proteomes" id="UP001592531">
    <property type="component" value="Unassembled WGS sequence"/>
</dbReference>
<reference evidence="4 5" key="1">
    <citation type="submission" date="2024-09" db="EMBL/GenBank/DDBJ databases">
        <authorList>
            <person name="Lee S.D."/>
        </authorList>
    </citation>
    <scope>NUCLEOTIDE SEQUENCE [LARGE SCALE GENOMIC DNA]</scope>
    <source>
        <strain evidence="4 5">N8-3</strain>
    </source>
</reference>
<protein>
    <submittedName>
        <fullName evidence="4">GNAT family N-acetyltransferase</fullName>
        <ecNumber evidence="4">2.3.1.-</ecNumber>
    </submittedName>
</protein>